<dbReference type="GO" id="GO:0032259">
    <property type="term" value="P:methylation"/>
    <property type="evidence" value="ECO:0007669"/>
    <property type="project" value="UniProtKB-KW"/>
</dbReference>
<dbReference type="Pfam" id="PF13649">
    <property type="entry name" value="Methyltransf_25"/>
    <property type="match status" value="1"/>
</dbReference>
<proteinExistence type="predicted"/>
<evidence type="ECO:0000256" key="2">
    <source>
        <dbReference type="ARBA" id="ARBA00022679"/>
    </source>
</evidence>
<protein>
    <submittedName>
        <fullName evidence="5">dTDP-3-amino-3,4, 6-trideoxy-alpha-D-glucopyranose N,N-dimethyltransferase</fullName>
    </submittedName>
</protein>
<keyword evidence="3" id="KW-0949">S-adenosyl-L-methionine</keyword>
<comment type="caution">
    <text evidence="5">The sequence shown here is derived from an EMBL/GenBank/DDBJ whole genome shotgun (WGS) entry which is preliminary data.</text>
</comment>
<name>A0A2P8I2M4_SACCR</name>
<sequence length="237" mass="26197">MYLNDGEADLYDLLYQDRKDYRAEAELVARLVRERTADPTSLLDVACGTGLHLAAFASVFDHVEGVDLAEPMLAVARRRLPGVPLHLADMRDFRLGREFDALVCMFSSIGYLRSTVDLDRALVSMARHLSPGGVLVIEPWYFPENFLDGHVSGHAFTVGNRTISRVSHSTLDGDAARMEIHYVVAEGGVGVHHRSEVDRLTLFARDDYERAFRQAGLKPEFVGSEGSGPGFFVGVAE</sequence>
<dbReference type="InterPro" id="IPR029063">
    <property type="entry name" value="SAM-dependent_MTases_sf"/>
</dbReference>
<evidence type="ECO:0000256" key="3">
    <source>
        <dbReference type="ARBA" id="ARBA00022691"/>
    </source>
</evidence>
<dbReference type="PANTHER" id="PTHR43464">
    <property type="entry name" value="METHYLTRANSFERASE"/>
    <property type="match status" value="1"/>
</dbReference>
<organism evidence="5 6">
    <name type="scientific">Saccharothrix carnea</name>
    <dbReference type="NCBI Taxonomy" id="1280637"/>
    <lineage>
        <taxon>Bacteria</taxon>
        <taxon>Bacillati</taxon>
        <taxon>Actinomycetota</taxon>
        <taxon>Actinomycetes</taxon>
        <taxon>Pseudonocardiales</taxon>
        <taxon>Pseudonocardiaceae</taxon>
        <taxon>Saccharothrix</taxon>
    </lineage>
</organism>
<accession>A0A2P8I2M4</accession>
<keyword evidence="6" id="KW-1185">Reference proteome</keyword>
<dbReference type="Proteomes" id="UP000241118">
    <property type="component" value="Unassembled WGS sequence"/>
</dbReference>
<feature type="domain" description="Methyltransferase" evidence="4">
    <location>
        <begin position="43"/>
        <end position="133"/>
    </location>
</feature>
<dbReference type="SUPFAM" id="SSF53335">
    <property type="entry name" value="S-adenosyl-L-methionine-dependent methyltransferases"/>
    <property type="match status" value="1"/>
</dbReference>
<keyword evidence="2 5" id="KW-0808">Transferase</keyword>
<evidence type="ECO:0000313" key="6">
    <source>
        <dbReference type="Proteomes" id="UP000241118"/>
    </source>
</evidence>
<evidence type="ECO:0000259" key="4">
    <source>
        <dbReference type="Pfam" id="PF13649"/>
    </source>
</evidence>
<dbReference type="PANTHER" id="PTHR43464:SF19">
    <property type="entry name" value="UBIQUINONE BIOSYNTHESIS O-METHYLTRANSFERASE, MITOCHONDRIAL"/>
    <property type="match status" value="1"/>
</dbReference>
<gene>
    <name evidence="5" type="ORF">B0I31_112172</name>
</gene>
<evidence type="ECO:0000313" key="5">
    <source>
        <dbReference type="EMBL" id="PSL52703.1"/>
    </source>
</evidence>
<evidence type="ECO:0000256" key="1">
    <source>
        <dbReference type="ARBA" id="ARBA00022603"/>
    </source>
</evidence>
<dbReference type="GO" id="GO:0008168">
    <property type="term" value="F:methyltransferase activity"/>
    <property type="evidence" value="ECO:0007669"/>
    <property type="project" value="UniProtKB-KW"/>
</dbReference>
<dbReference type="OrthoDB" id="189743at2"/>
<dbReference type="EMBL" id="PYAX01000012">
    <property type="protein sequence ID" value="PSL52703.1"/>
    <property type="molecule type" value="Genomic_DNA"/>
</dbReference>
<dbReference type="Gene3D" id="2.20.130.10">
    <property type="entry name" value="CAC2371-like domains"/>
    <property type="match status" value="1"/>
</dbReference>
<keyword evidence="1 5" id="KW-0489">Methyltransferase</keyword>
<reference evidence="5 6" key="1">
    <citation type="submission" date="2018-03" db="EMBL/GenBank/DDBJ databases">
        <title>Genomic Encyclopedia of Type Strains, Phase III (KMG-III): the genomes of soil and plant-associated and newly described type strains.</title>
        <authorList>
            <person name="Whitman W."/>
        </authorList>
    </citation>
    <scope>NUCLEOTIDE SEQUENCE [LARGE SCALE GENOMIC DNA]</scope>
    <source>
        <strain evidence="5 6">CGMCC 4.7097</strain>
    </source>
</reference>
<dbReference type="InterPro" id="IPR041698">
    <property type="entry name" value="Methyltransf_25"/>
</dbReference>
<dbReference type="RefSeq" id="WP_106618865.1">
    <property type="nucleotide sequence ID" value="NZ_PYAX01000012.1"/>
</dbReference>
<dbReference type="Gene3D" id="3.40.50.150">
    <property type="entry name" value="Vaccinia Virus protein VP39"/>
    <property type="match status" value="1"/>
</dbReference>
<dbReference type="AlphaFoldDB" id="A0A2P8I2M4"/>
<dbReference type="CDD" id="cd02440">
    <property type="entry name" value="AdoMet_MTases"/>
    <property type="match status" value="1"/>
</dbReference>